<sequence>MPVTLVEPDVAVPDQAPALSAQGADTRPEYTLRQLLRSRYHAFWYRLGERLAWSRGTYREHSPGQLDQLNGIARERIERLQQRFDIRFEEQARQLTALKQYDYLDILEQAWSALRLPRSRGGVVQDIGSSNFWYAPVLHTFFRPAELLGIEVEGHRIYINGYSRVDYAHGYIQHLPNTQFIVQDYVCYVRPADIVTAWYPFVTPDPVLAWRMPLSMLAPHALFAQVARNLQPHGRFVMINQGRDEATIAASVCKEIGLIRQGSCEIKTPLRPRLPPVLSVWGHSRR</sequence>
<dbReference type="Gene3D" id="3.40.50.150">
    <property type="entry name" value="Vaccinia Virus protein VP39"/>
    <property type="match status" value="1"/>
</dbReference>
<organism evidence="1 2">
    <name type="scientific">Candidatus Nitrospira kreftii</name>
    <dbReference type="NCBI Taxonomy" id="2652173"/>
    <lineage>
        <taxon>Bacteria</taxon>
        <taxon>Pseudomonadati</taxon>
        <taxon>Nitrospirota</taxon>
        <taxon>Nitrospiria</taxon>
        <taxon>Nitrospirales</taxon>
        <taxon>Nitrospiraceae</taxon>
        <taxon>Nitrospira</taxon>
    </lineage>
</organism>
<protein>
    <recommendedName>
        <fullName evidence="3">Methyltransferase</fullName>
    </recommendedName>
</protein>
<gene>
    <name evidence="1" type="ORF">Nkreftii_003739</name>
</gene>
<evidence type="ECO:0000313" key="2">
    <source>
        <dbReference type="Proteomes" id="UP000593737"/>
    </source>
</evidence>
<dbReference type="KEGG" id="nkf:Nkreftii_003739"/>
<dbReference type="SUPFAM" id="SSF53335">
    <property type="entry name" value="S-adenosyl-L-methionine-dependent methyltransferases"/>
    <property type="match status" value="1"/>
</dbReference>
<proteinExistence type="predicted"/>
<dbReference type="EMBL" id="CP047423">
    <property type="protein sequence ID" value="QPD05965.1"/>
    <property type="molecule type" value="Genomic_DNA"/>
</dbReference>
<dbReference type="InterPro" id="IPR029063">
    <property type="entry name" value="SAM-dependent_MTases_sf"/>
</dbReference>
<evidence type="ECO:0008006" key="3">
    <source>
        <dbReference type="Google" id="ProtNLM"/>
    </source>
</evidence>
<dbReference type="Proteomes" id="UP000593737">
    <property type="component" value="Chromosome"/>
</dbReference>
<evidence type="ECO:0000313" key="1">
    <source>
        <dbReference type="EMBL" id="QPD05965.1"/>
    </source>
</evidence>
<accession>A0A7S8FHJ6</accession>
<reference evidence="1 2" key="1">
    <citation type="journal article" date="2020" name="ISME J.">
        <title>Enrichment and physiological characterization of a novel comammox Nitrospira indicates ammonium inhibition of complete nitrification.</title>
        <authorList>
            <person name="Sakoula D."/>
            <person name="Koch H."/>
            <person name="Frank J."/>
            <person name="Jetten M.S.M."/>
            <person name="van Kessel M.A.H.J."/>
            <person name="Lucker S."/>
        </authorList>
    </citation>
    <scope>NUCLEOTIDE SEQUENCE [LARGE SCALE GENOMIC DNA]</scope>
    <source>
        <strain evidence="1">Comreactor17</strain>
    </source>
</reference>
<dbReference type="AlphaFoldDB" id="A0A7S8FHJ6"/>
<name>A0A7S8FHJ6_9BACT</name>